<accession>A0ABP6T8T1</accession>
<evidence type="ECO:0000313" key="2">
    <source>
        <dbReference type="EMBL" id="GAA3395650.1"/>
    </source>
</evidence>
<gene>
    <name evidence="2" type="ORF">GCM10020369_69510</name>
</gene>
<sequence>MNRVSSTKVDGVGDVQQVPPADRPAEAFAAVLALRRLAASLERAAVDHALAQGWTWGDIGAALGMTPQAAHKRLAPQRRKPLDE</sequence>
<name>A0ABP6T8T1_9ACTN</name>
<evidence type="ECO:0000313" key="3">
    <source>
        <dbReference type="Proteomes" id="UP001501676"/>
    </source>
</evidence>
<evidence type="ECO:0008006" key="4">
    <source>
        <dbReference type="Google" id="ProtNLM"/>
    </source>
</evidence>
<reference evidence="3" key="1">
    <citation type="journal article" date="2019" name="Int. J. Syst. Evol. Microbiol.">
        <title>The Global Catalogue of Microorganisms (GCM) 10K type strain sequencing project: providing services to taxonomists for standard genome sequencing and annotation.</title>
        <authorList>
            <consortium name="The Broad Institute Genomics Platform"/>
            <consortium name="The Broad Institute Genome Sequencing Center for Infectious Disease"/>
            <person name="Wu L."/>
            <person name="Ma J."/>
        </authorList>
    </citation>
    <scope>NUCLEOTIDE SEQUENCE [LARGE SCALE GENOMIC DNA]</scope>
    <source>
        <strain evidence="3">JCM 9458</strain>
    </source>
</reference>
<protein>
    <recommendedName>
        <fullName evidence="4">Helix-turn-helix domain-containing protein</fullName>
    </recommendedName>
</protein>
<proteinExistence type="predicted"/>
<keyword evidence="3" id="KW-1185">Reference proteome</keyword>
<evidence type="ECO:0000256" key="1">
    <source>
        <dbReference type="SAM" id="MobiDB-lite"/>
    </source>
</evidence>
<dbReference type="EMBL" id="BAAAYN010000049">
    <property type="protein sequence ID" value="GAA3395650.1"/>
    <property type="molecule type" value="Genomic_DNA"/>
</dbReference>
<organism evidence="2 3">
    <name type="scientific">Cryptosporangium minutisporangium</name>
    <dbReference type="NCBI Taxonomy" id="113569"/>
    <lineage>
        <taxon>Bacteria</taxon>
        <taxon>Bacillati</taxon>
        <taxon>Actinomycetota</taxon>
        <taxon>Actinomycetes</taxon>
        <taxon>Cryptosporangiales</taxon>
        <taxon>Cryptosporangiaceae</taxon>
        <taxon>Cryptosporangium</taxon>
    </lineage>
</organism>
<dbReference type="Proteomes" id="UP001501676">
    <property type="component" value="Unassembled WGS sequence"/>
</dbReference>
<feature type="region of interest" description="Disordered" evidence="1">
    <location>
        <begin position="1"/>
        <end position="20"/>
    </location>
</feature>
<comment type="caution">
    <text evidence="2">The sequence shown here is derived from an EMBL/GenBank/DDBJ whole genome shotgun (WGS) entry which is preliminary data.</text>
</comment>